<accession>A0A7X6DIS7</accession>
<dbReference type="SUPFAM" id="SSF47240">
    <property type="entry name" value="Ferritin-like"/>
    <property type="match status" value="1"/>
</dbReference>
<dbReference type="InterPro" id="IPR003251">
    <property type="entry name" value="Rr_diiron-bd_dom"/>
</dbReference>
<dbReference type="GO" id="GO:0016491">
    <property type="term" value="F:oxidoreductase activity"/>
    <property type="evidence" value="ECO:0007669"/>
    <property type="project" value="InterPro"/>
</dbReference>
<dbReference type="Pfam" id="PF02915">
    <property type="entry name" value="Rubrerythrin"/>
    <property type="match status" value="1"/>
</dbReference>
<proteinExistence type="predicted"/>
<dbReference type="CDD" id="cd01045">
    <property type="entry name" value="Ferritin_like_AB"/>
    <property type="match status" value="1"/>
</dbReference>
<organism evidence="2 3">
    <name type="scientific">Ramlibacter lithotrophicus</name>
    <dbReference type="NCBI Taxonomy" id="2606681"/>
    <lineage>
        <taxon>Bacteria</taxon>
        <taxon>Pseudomonadati</taxon>
        <taxon>Pseudomonadota</taxon>
        <taxon>Betaproteobacteria</taxon>
        <taxon>Burkholderiales</taxon>
        <taxon>Comamonadaceae</taxon>
        <taxon>Ramlibacter</taxon>
    </lineage>
</organism>
<dbReference type="RefSeq" id="WP_168109079.1">
    <property type="nucleotide sequence ID" value="NZ_VTOX01000008.1"/>
</dbReference>
<evidence type="ECO:0000259" key="1">
    <source>
        <dbReference type="PROSITE" id="PS50905"/>
    </source>
</evidence>
<sequence length="177" mass="19480">MSAAAGPALPELTLEQFMAQAYAMELEAVERYTEFADMLETANNPEVAALFRTMAGYETKHAEQILAQMGWTQAPPPPPGLLTAPGMEAPEAMPIDEAHYLMRPWHALQLALAAERRAQAFFALLARMATTEPVRKAALELQAEEAEHVALVQAWLAKVPAPDQDWAVDPDPPRYTD</sequence>
<dbReference type="EMBL" id="VTOX01000008">
    <property type="protein sequence ID" value="NKE67947.1"/>
    <property type="molecule type" value="Genomic_DNA"/>
</dbReference>
<evidence type="ECO:0000313" key="3">
    <source>
        <dbReference type="Proteomes" id="UP000521868"/>
    </source>
</evidence>
<reference evidence="2 3" key="1">
    <citation type="journal article" date="2020" name="Nature">
        <title>Bacterial chemolithoautotrophy via manganese oxidation.</title>
        <authorList>
            <person name="Yu H."/>
            <person name="Leadbetter J.R."/>
        </authorList>
    </citation>
    <scope>NUCLEOTIDE SEQUENCE [LARGE SCALE GENOMIC DNA]</scope>
    <source>
        <strain evidence="2 3">RBP-1</strain>
    </source>
</reference>
<dbReference type="InterPro" id="IPR009078">
    <property type="entry name" value="Ferritin-like_SF"/>
</dbReference>
<dbReference type="Proteomes" id="UP000521868">
    <property type="component" value="Unassembled WGS sequence"/>
</dbReference>
<dbReference type="Gene3D" id="1.20.1260.10">
    <property type="match status" value="1"/>
</dbReference>
<evidence type="ECO:0000313" key="2">
    <source>
        <dbReference type="EMBL" id="NKE67947.1"/>
    </source>
</evidence>
<protein>
    <submittedName>
        <fullName evidence="2">Ferritin family protein</fullName>
    </submittedName>
</protein>
<dbReference type="AlphaFoldDB" id="A0A7X6DIS7"/>
<dbReference type="PROSITE" id="PS50905">
    <property type="entry name" value="FERRITIN_LIKE"/>
    <property type="match status" value="1"/>
</dbReference>
<dbReference type="GO" id="GO:0046872">
    <property type="term" value="F:metal ion binding"/>
    <property type="evidence" value="ECO:0007669"/>
    <property type="project" value="InterPro"/>
</dbReference>
<dbReference type="InterPro" id="IPR009040">
    <property type="entry name" value="Ferritin-like_diiron"/>
</dbReference>
<keyword evidence="3" id="KW-1185">Reference proteome</keyword>
<feature type="domain" description="Ferritin-like diiron" evidence="1">
    <location>
        <begin position="8"/>
        <end position="167"/>
    </location>
</feature>
<gene>
    <name evidence="2" type="ORF">RAMLITH_19165</name>
</gene>
<name>A0A7X6DIS7_9BURK</name>
<comment type="caution">
    <text evidence="2">The sequence shown here is derived from an EMBL/GenBank/DDBJ whole genome shotgun (WGS) entry which is preliminary data.</text>
</comment>
<dbReference type="InterPro" id="IPR012347">
    <property type="entry name" value="Ferritin-like"/>
</dbReference>